<accession>A0A844AJH7</accession>
<proteinExistence type="predicted"/>
<evidence type="ECO:0000256" key="1">
    <source>
        <dbReference type="SAM" id="Phobius"/>
    </source>
</evidence>
<feature type="transmembrane region" description="Helical" evidence="1">
    <location>
        <begin position="16"/>
        <end position="38"/>
    </location>
</feature>
<dbReference type="Pfam" id="PF17272">
    <property type="entry name" value="DUF5337"/>
    <property type="match status" value="1"/>
</dbReference>
<keyword evidence="1" id="KW-0472">Membrane</keyword>
<evidence type="ECO:0000313" key="3">
    <source>
        <dbReference type="Proteomes" id="UP000436694"/>
    </source>
</evidence>
<keyword evidence="3" id="KW-1185">Reference proteome</keyword>
<gene>
    <name evidence="2" type="ORF">GG681_00425</name>
</gene>
<dbReference type="RefSeq" id="WP_153543977.1">
    <property type="nucleotide sequence ID" value="NZ_WIXK01000001.1"/>
</dbReference>
<reference evidence="2 3" key="1">
    <citation type="submission" date="2019-10" db="EMBL/GenBank/DDBJ databases">
        <title>Epibacterium sp. nov., isolated from seawater.</title>
        <authorList>
            <person name="Zhang X."/>
            <person name="Li N."/>
        </authorList>
    </citation>
    <scope>NUCLEOTIDE SEQUENCE [LARGE SCALE GENOMIC DNA]</scope>
    <source>
        <strain evidence="2 3">SM1969</strain>
    </source>
</reference>
<sequence length="79" mass="8752">MSTHQDQAIAAKGRHIAIVIAATICIWLGLSLFVGPALGLPGRYALLFDFAALGGLIYAMVNILQLWRMRRDSEQKNQR</sequence>
<dbReference type="Proteomes" id="UP000436694">
    <property type="component" value="Unassembled WGS sequence"/>
</dbReference>
<dbReference type="InterPro" id="IPR020308">
    <property type="entry name" value="Uncharacterised_Ynq1"/>
</dbReference>
<organism evidence="2 3">
    <name type="scientific">Tritonibacter aquimaris</name>
    <dbReference type="NCBI Taxonomy" id="2663379"/>
    <lineage>
        <taxon>Bacteria</taxon>
        <taxon>Pseudomonadati</taxon>
        <taxon>Pseudomonadota</taxon>
        <taxon>Alphaproteobacteria</taxon>
        <taxon>Rhodobacterales</taxon>
        <taxon>Paracoccaceae</taxon>
        <taxon>Tritonibacter</taxon>
    </lineage>
</organism>
<evidence type="ECO:0000313" key="2">
    <source>
        <dbReference type="EMBL" id="MQY41095.1"/>
    </source>
</evidence>
<feature type="transmembrane region" description="Helical" evidence="1">
    <location>
        <begin position="44"/>
        <end position="67"/>
    </location>
</feature>
<keyword evidence="1" id="KW-0812">Transmembrane</keyword>
<keyword evidence="1" id="KW-1133">Transmembrane helix</keyword>
<comment type="caution">
    <text evidence="2">The sequence shown here is derived from an EMBL/GenBank/DDBJ whole genome shotgun (WGS) entry which is preliminary data.</text>
</comment>
<dbReference type="AlphaFoldDB" id="A0A844AJH7"/>
<dbReference type="EMBL" id="WIXK01000001">
    <property type="protein sequence ID" value="MQY41095.1"/>
    <property type="molecule type" value="Genomic_DNA"/>
</dbReference>
<protein>
    <submittedName>
        <fullName evidence="2">Uncharacterized protein</fullName>
    </submittedName>
</protein>
<name>A0A844AJH7_9RHOB</name>